<dbReference type="EMBL" id="CABIJS010000111">
    <property type="protein sequence ID" value="VUZ43557.1"/>
    <property type="molecule type" value="Genomic_DNA"/>
</dbReference>
<protein>
    <submittedName>
        <fullName evidence="2">Uncharacterized protein</fullName>
    </submittedName>
</protein>
<evidence type="ECO:0000256" key="1">
    <source>
        <dbReference type="SAM" id="SignalP"/>
    </source>
</evidence>
<reference evidence="2 3" key="1">
    <citation type="submission" date="2019-07" db="EMBL/GenBank/DDBJ databases">
        <authorList>
            <person name="Jastrzebski P J."/>
            <person name="Paukszto L."/>
            <person name="Jastrzebski P J."/>
        </authorList>
    </citation>
    <scope>NUCLEOTIDE SEQUENCE [LARGE SCALE GENOMIC DNA]</scope>
    <source>
        <strain evidence="2 3">WMS-il1</strain>
    </source>
</reference>
<dbReference type="Proteomes" id="UP000321570">
    <property type="component" value="Unassembled WGS sequence"/>
</dbReference>
<feature type="signal peptide" evidence="1">
    <location>
        <begin position="1"/>
        <end position="29"/>
    </location>
</feature>
<evidence type="ECO:0000313" key="2">
    <source>
        <dbReference type="EMBL" id="VUZ43557.1"/>
    </source>
</evidence>
<evidence type="ECO:0000313" key="3">
    <source>
        <dbReference type="Proteomes" id="UP000321570"/>
    </source>
</evidence>
<organism evidence="2 3">
    <name type="scientific">Hymenolepis diminuta</name>
    <name type="common">Rat tapeworm</name>
    <dbReference type="NCBI Taxonomy" id="6216"/>
    <lineage>
        <taxon>Eukaryota</taxon>
        <taxon>Metazoa</taxon>
        <taxon>Spiralia</taxon>
        <taxon>Lophotrochozoa</taxon>
        <taxon>Platyhelminthes</taxon>
        <taxon>Cestoda</taxon>
        <taxon>Eucestoda</taxon>
        <taxon>Cyclophyllidea</taxon>
        <taxon>Hymenolepididae</taxon>
        <taxon>Hymenolepis</taxon>
    </lineage>
</organism>
<keyword evidence="1" id="KW-0732">Signal</keyword>
<proteinExistence type="predicted"/>
<name>A0A564Y8C6_HYMDI</name>
<dbReference type="AlphaFoldDB" id="A0A564Y8C6"/>
<keyword evidence="3" id="KW-1185">Reference proteome</keyword>
<accession>A0A564Y8C6</accession>
<feature type="chain" id="PRO_5021887041" evidence="1">
    <location>
        <begin position="30"/>
        <end position="108"/>
    </location>
</feature>
<sequence length="108" mass="11985">MFNFFNFRMEKIFLVAAIALFVSCHLSNASPVDTEEIIAYMCSLCGESGSDCLALPLVRESCVQDLLAELGNGSEMSDLQKRRGFIGKRGAQIEKRRGFIGKRRGFIG</sequence>
<gene>
    <name evidence="2" type="ORF">WMSIL1_LOCUS3927</name>
</gene>